<feature type="compositionally biased region" description="Basic and acidic residues" evidence="1">
    <location>
        <begin position="128"/>
        <end position="138"/>
    </location>
</feature>
<sequence>MSRDNRSESEGQRSVAELLAAYGGKGGGGRRRRRRAEDPTDTAPQAIIDRVLSESGNLRRVEEADEAPGPEGQQYQPPPRPAPVGQDRPTPPPHPEPPHHPAEPDYPRNDYPQGDYPEDDYPTASDYPRGDYPVDRGQRGQVDGPGPQPEAGARPAFPAAGQLPADQTVLYPVDPDMTAQYPPLTGEPPAVASDVGGRLDAPPDDPHTEQFPRVAGDNFGGSILDDPAGTLDAGSDAERTVVGTGWFETGEVAAYREDGPDPSAGPAETRQQAPVAPGVDVDPDAGERPADRRDDADDHDYEPGDYGADDYGSGDYEPDDYGADDYDEDYDEDDSAEEGVEEPAEKPVSPVKEWLLMIGQLVVGVVGGAGLWLVFQWLWLNIPAVALVVALLVITGMVFLVRKIRRSDDLQTTLFTVLVGLIVTVSPAALLLLGT</sequence>
<proteinExistence type="predicted"/>
<keyword evidence="2" id="KW-0472">Membrane</keyword>
<dbReference type="EMBL" id="AUBJ02000001">
    <property type="protein sequence ID" value="MCP2333313.1"/>
    <property type="molecule type" value="Genomic_DNA"/>
</dbReference>
<feature type="transmembrane region" description="Helical" evidence="2">
    <location>
        <begin position="381"/>
        <end position="401"/>
    </location>
</feature>
<name>A0ABT1JMF9_ACTCY</name>
<feature type="transmembrane region" description="Helical" evidence="2">
    <location>
        <begin position="354"/>
        <end position="375"/>
    </location>
</feature>
<evidence type="ECO:0000256" key="2">
    <source>
        <dbReference type="SAM" id="Phobius"/>
    </source>
</evidence>
<feature type="compositionally biased region" description="Basic and acidic residues" evidence="1">
    <location>
        <begin position="96"/>
        <end position="108"/>
    </location>
</feature>
<keyword evidence="2" id="KW-1133">Transmembrane helix</keyword>
<feature type="compositionally biased region" description="Basic and acidic residues" evidence="1">
    <location>
        <begin position="1"/>
        <end position="11"/>
    </location>
</feature>
<evidence type="ECO:0000256" key="1">
    <source>
        <dbReference type="SAM" id="MobiDB-lite"/>
    </source>
</evidence>
<dbReference type="RefSeq" id="WP_051314144.1">
    <property type="nucleotide sequence ID" value="NZ_AUBJ02000001.1"/>
</dbReference>
<accession>A0ABT1JMF9</accession>
<feature type="compositionally biased region" description="Low complexity" evidence="1">
    <location>
        <begin position="304"/>
        <end position="315"/>
    </location>
</feature>
<feature type="region of interest" description="Disordered" evidence="1">
    <location>
        <begin position="1"/>
        <end position="236"/>
    </location>
</feature>
<evidence type="ECO:0000313" key="4">
    <source>
        <dbReference type="Proteomes" id="UP000791080"/>
    </source>
</evidence>
<feature type="transmembrane region" description="Helical" evidence="2">
    <location>
        <begin position="413"/>
        <end position="433"/>
    </location>
</feature>
<evidence type="ECO:0008006" key="5">
    <source>
        <dbReference type="Google" id="ProtNLM"/>
    </source>
</evidence>
<feature type="region of interest" description="Disordered" evidence="1">
    <location>
        <begin position="251"/>
        <end position="345"/>
    </location>
</feature>
<keyword evidence="2" id="KW-0812">Transmembrane</keyword>
<feature type="compositionally biased region" description="Acidic residues" evidence="1">
    <location>
        <begin position="316"/>
        <end position="342"/>
    </location>
</feature>
<organism evidence="3 4">
    <name type="scientific">Actinoalloteichus caeruleus DSM 43889</name>
    <dbReference type="NCBI Taxonomy" id="1120930"/>
    <lineage>
        <taxon>Bacteria</taxon>
        <taxon>Bacillati</taxon>
        <taxon>Actinomycetota</taxon>
        <taxon>Actinomycetes</taxon>
        <taxon>Pseudonocardiales</taxon>
        <taxon>Pseudonocardiaceae</taxon>
        <taxon>Actinoalloteichus</taxon>
        <taxon>Actinoalloteichus cyanogriseus</taxon>
    </lineage>
</organism>
<comment type="caution">
    <text evidence="3">The sequence shown here is derived from an EMBL/GenBank/DDBJ whole genome shotgun (WGS) entry which is preliminary data.</text>
</comment>
<dbReference type="Proteomes" id="UP000791080">
    <property type="component" value="Unassembled WGS sequence"/>
</dbReference>
<evidence type="ECO:0000313" key="3">
    <source>
        <dbReference type="EMBL" id="MCP2333313.1"/>
    </source>
</evidence>
<feature type="compositionally biased region" description="Basic and acidic residues" evidence="1">
    <location>
        <begin position="285"/>
        <end position="296"/>
    </location>
</feature>
<keyword evidence="4" id="KW-1185">Reference proteome</keyword>
<protein>
    <recommendedName>
        <fullName evidence="5">Transmembrane protein</fullName>
    </recommendedName>
</protein>
<reference evidence="3 4" key="1">
    <citation type="submission" date="2022-06" db="EMBL/GenBank/DDBJ databases">
        <title>Genomic Encyclopedia of Type Strains, Phase I: the one thousand microbial genomes (KMG-I) project.</title>
        <authorList>
            <person name="Kyrpides N."/>
        </authorList>
    </citation>
    <scope>NUCLEOTIDE SEQUENCE [LARGE SCALE GENOMIC DNA]</scope>
    <source>
        <strain evidence="3 4">DSM 43889</strain>
    </source>
</reference>
<gene>
    <name evidence="3" type="ORF">G443_003583</name>
</gene>